<feature type="transmembrane region" description="Helical" evidence="11">
    <location>
        <begin position="236"/>
        <end position="259"/>
    </location>
</feature>
<evidence type="ECO:0000256" key="9">
    <source>
        <dbReference type="ARBA" id="ARBA00023136"/>
    </source>
</evidence>
<feature type="transmembrane region" description="Helical" evidence="11">
    <location>
        <begin position="416"/>
        <end position="433"/>
    </location>
</feature>
<evidence type="ECO:0000256" key="10">
    <source>
        <dbReference type="ARBA" id="ARBA00023303"/>
    </source>
</evidence>
<dbReference type="PANTHER" id="PTHR18945">
    <property type="entry name" value="NEUROTRANSMITTER GATED ION CHANNEL"/>
    <property type="match status" value="1"/>
</dbReference>
<dbReference type="InterPro" id="IPR038050">
    <property type="entry name" value="Neuro_actylchol_rec"/>
</dbReference>
<evidence type="ECO:0000256" key="2">
    <source>
        <dbReference type="ARBA" id="ARBA00004236"/>
    </source>
</evidence>
<comment type="caution">
    <text evidence="11">Lacks conserved residue(s) required for the propagation of feature annotation.</text>
</comment>
<evidence type="ECO:0000259" key="13">
    <source>
        <dbReference type="Pfam" id="PF02932"/>
    </source>
</evidence>
<dbReference type="InterPro" id="IPR006028">
    <property type="entry name" value="GABAA/Glycine_rcpt"/>
</dbReference>
<dbReference type="InterPro" id="IPR036734">
    <property type="entry name" value="Neur_chan_lig-bd_sf"/>
</dbReference>
<keyword evidence="10 11" id="KW-0407">Ion channel</keyword>
<accession>R7UNK1</accession>
<dbReference type="OMA" id="ARYTLEW"/>
<gene>
    <name evidence="14" type="ORF">CAPTEDRAFT_148069</name>
</gene>
<dbReference type="EnsemblMetazoa" id="CapteT148069">
    <property type="protein sequence ID" value="CapteP148069"/>
    <property type="gene ID" value="CapteG148069"/>
</dbReference>
<dbReference type="EMBL" id="KB299334">
    <property type="protein sequence ID" value="ELU08089.1"/>
    <property type="molecule type" value="Genomic_DNA"/>
</dbReference>
<evidence type="ECO:0000313" key="15">
    <source>
        <dbReference type="EnsemblMetazoa" id="CapteP148069"/>
    </source>
</evidence>
<evidence type="ECO:0000313" key="16">
    <source>
        <dbReference type="Proteomes" id="UP000014760"/>
    </source>
</evidence>
<keyword evidence="5 11" id="KW-0812">Transmembrane</keyword>
<evidence type="ECO:0000256" key="6">
    <source>
        <dbReference type="ARBA" id="ARBA00022729"/>
    </source>
</evidence>
<dbReference type="SUPFAM" id="SSF63712">
    <property type="entry name" value="Nicotinic receptor ligand binding domain-like"/>
    <property type="match status" value="1"/>
</dbReference>
<dbReference type="GO" id="GO:0004888">
    <property type="term" value="F:transmembrane signaling receptor activity"/>
    <property type="evidence" value="ECO:0007669"/>
    <property type="project" value="InterPro"/>
</dbReference>
<comment type="subcellular location">
    <subcellularLocation>
        <location evidence="2">Cell membrane</location>
    </subcellularLocation>
    <subcellularLocation>
        <location evidence="1">Membrane</location>
        <topology evidence="1">Multi-pass membrane protein</topology>
    </subcellularLocation>
</comment>
<dbReference type="Gene3D" id="1.20.58.390">
    <property type="entry name" value="Neurotransmitter-gated ion-channel transmembrane domain"/>
    <property type="match status" value="1"/>
</dbReference>
<dbReference type="SUPFAM" id="SSF90112">
    <property type="entry name" value="Neurotransmitter-gated ion-channel transmembrane pore"/>
    <property type="match status" value="1"/>
</dbReference>
<dbReference type="GO" id="GO:0005886">
    <property type="term" value="C:plasma membrane"/>
    <property type="evidence" value="ECO:0007669"/>
    <property type="project" value="UniProtKB-SubCell"/>
</dbReference>
<feature type="domain" description="Neurotransmitter-gated ion-channel ligand-binding" evidence="12">
    <location>
        <begin position="2"/>
        <end position="159"/>
    </location>
</feature>
<dbReference type="PROSITE" id="PS00236">
    <property type="entry name" value="NEUROTR_ION_CHANNEL"/>
    <property type="match status" value="1"/>
</dbReference>
<evidence type="ECO:0000256" key="4">
    <source>
        <dbReference type="ARBA" id="ARBA00022475"/>
    </source>
</evidence>
<protein>
    <recommendedName>
        <fullName evidence="17">Neurotransmitter-gated ion-channel ligand-binding domain-containing protein</fullName>
    </recommendedName>
</protein>
<dbReference type="Gene3D" id="2.70.170.10">
    <property type="entry name" value="Neurotransmitter-gated ion-channel ligand-binding domain"/>
    <property type="match status" value="1"/>
</dbReference>
<name>R7UNK1_CAPTE</name>
<proteinExistence type="inferred from homology"/>
<dbReference type="PRINTS" id="PR00253">
    <property type="entry name" value="GABAARECEPTR"/>
</dbReference>
<reference evidence="14 16" key="2">
    <citation type="journal article" date="2013" name="Nature">
        <title>Insights into bilaterian evolution from three spiralian genomes.</title>
        <authorList>
            <person name="Simakov O."/>
            <person name="Marletaz F."/>
            <person name="Cho S.J."/>
            <person name="Edsinger-Gonzales E."/>
            <person name="Havlak P."/>
            <person name="Hellsten U."/>
            <person name="Kuo D.H."/>
            <person name="Larsson T."/>
            <person name="Lv J."/>
            <person name="Arendt D."/>
            <person name="Savage R."/>
            <person name="Osoegawa K."/>
            <person name="de Jong P."/>
            <person name="Grimwood J."/>
            <person name="Chapman J.A."/>
            <person name="Shapiro H."/>
            <person name="Aerts A."/>
            <person name="Otillar R.P."/>
            <person name="Terry A.Y."/>
            <person name="Boore J.L."/>
            <person name="Grigoriev I.V."/>
            <person name="Lindberg D.R."/>
            <person name="Seaver E.C."/>
            <person name="Weisblat D.A."/>
            <person name="Putnam N.H."/>
            <person name="Rokhsar D.S."/>
        </authorList>
    </citation>
    <scope>NUCLEOTIDE SEQUENCE</scope>
    <source>
        <strain evidence="14 16">I ESC-2004</strain>
    </source>
</reference>
<dbReference type="PRINTS" id="PR00252">
    <property type="entry name" value="NRIONCHANNEL"/>
</dbReference>
<evidence type="ECO:0008006" key="17">
    <source>
        <dbReference type="Google" id="ProtNLM"/>
    </source>
</evidence>
<keyword evidence="9 11" id="KW-0472">Membrane</keyword>
<dbReference type="STRING" id="283909.R7UNK1"/>
<dbReference type="Pfam" id="PF02931">
    <property type="entry name" value="Neur_chan_LBD"/>
    <property type="match status" value="1"/>
</dbReference>
<feature type="domain" description="Neurotransmitter-gated ion-channel transmembrane" evidence="13">
    <location>
        <begin position="242"/>
        <end position="328"/>
    </location>
</feature>
<dbReference type="InterPro" id="IPR036719">
    <property type="entry name" value="Neuro-gated_channel_TM_sf"/>
</dbReference>
<keyword evidence="7 11" id="KW-1133">Transmembrane helix</keyword>
<dbReference type="Pfam" id="PF02932">
    <property type="entry name" value="Neur_chan_memb"/>
    <property type="match status" value="1"/>
</dbReference>
<evidence type="ECO:0000256" key="5">
    <source>
        <dbReference type="ARBA" id="ARBA00022692"/>
    </source>
</evidence>
<keyword evidence="8 11" id="KW-0406">Ion transport</keyword>
<evidence type="ECO:0000259" key="12">
    <source>
        <dbReference type="Pfam" id="PF02931"/>
    </source>
</evidence>
<evidence type="ECO:0000256" key="11">
    <source>
        <dbReference type="RuleBase" id="RU000687"/>
    </source>
</evidence>
<keyword evidence="3 11" id="KW-0813">Transport</keyword>
<dbReference type="GO" id="GO:0005230">
    <property type="term" value="F:extracellular ligand-gated monoatomic ion channel activity"/>
    <property type="evidence" value="ECO:0007669"/>
    <property type="project" value="InterPro"/>
</dbReference>
<dbReference type="HOGENOM" id="CLU_010920_0_1_1"/>
<organism evidence="14">
    <name type="scientific">Capitella teleta</name>
    <name type="common">Polychaete worm</name>
    <dbReference type="NCBI Taxonomy" id="283909"/>
    <lineage>
        <taxon>Eukaryota</taxon>
        <taxon>Metazoa</taxon>
        <taxon>Spiralia</taxon>
        <taxon>Lophotrochozoa</taxon>
        <taxon>Annelida</taxon>
        <taxon>Polychaeta</taxon>
        <taxon>Sedentaria</taxon>
        <taxon>Scolecida</taxon>
        <taxon>Capitellidae</taxon>
        <taxon>Capitella</taxon>
    </lineage>
</organism>
<dbReference type="AlphaFoldDB" id="R7UNK1"/>
<evidence type="ECO:0000256" key="8">
    <source>
        <dbReference type="ARBA" id="ARBA00023065"/>
    </source>
</evidence>
<evidence type="ECO:0000313" key="14">
    <source>
        <dbReference type="EMBL" id="ELU08089.1"/>
    </source>
</evidence>
<evidence type="ECO:0000256" key="1">
    <source>
        <dbReference type="ARBA" id="ARBA00004141"/>
    </source>
</evidence>
<keyword evidence="6" id="KW-0732">Signal</keyword>
<dbReference type="FunCoup" id="R7UNK1">
    <property type="interactions" value="96"/>
</dbReference>
<evidence type="ECO:0000256" key="3">
    <source>
        <dbReference type="ARBA" id="ARBA00022448"/>
    </source>
</evidence>
<dbReference type="FunFam" id="2.70.170.10:FF:000045">
    <property type="entry name" value="Predicted protein"/>
    <property type="match status" value="1"/>
</dbReference>
<keyword evidence="16" id="KW-1185">Reference proteome</keyword>
<dbReference type="InterPro" id="IPR006202">
    <property type="entry name" value="Neur_chan_lig-bd"/>
</dbReference>
<dbReference type="Proteomes" id="UP000014760">
    <property type="component" value="Unassembled WGS sequence"/>
</dbReference>
<dbReference type="InterPro" id="IPR018000">
    <property type="entry name" value="Neurotransmitter_ion_chnl_CS"/>
</dbReference>
<dbReference type="CDD" id="cd19049">
    <property type="entry name" value="LGIC_TM_anion"/>
    <property type="match status" value="1"/>
</dbReference>
<evidence type="ECO:0000256" key="7">
    <source>
        <dbReference type="ARBA" id="ARBA00022989"/>
    </source>
</evidence>
<reference evidence="15" key="3">
    <citation type="submission" date="2015-06" db="UniProtKB">
        <authorList>
            <consortium name="EnsemblMetazoa"/>
        </authorList>
    </citation>
    <scope>IDENTIFICATION</scope>
</reference>
<dbReference type="InterPro" id="IPR006201">
    <property type="entry name" value="Neur_channel"/>
</dbReference>
<reference evidence="16" key="1">
    <citation type="submission" date="2012-12" db="EMBL/GenBank/DDBJ databases">
        <authorList>
            <person name="Hellsten U."/>
            <person name="Grimwood J."/>
            <person name="Chapman J.A."/>
            <person name="Shapiro H."/>
            <person name="Aerts A."/>
            <person name="Otillar R.P."/>
            <person name="Terry A.Y."/>
            <person name="Boore J.L."/>
            <person name="Simakov O."/>
            <person name="Marletaz F."/>
            <person name="Cho S.-J."/>
            <person name="Edsinger-Gonzales E."/>
            <person name="Havlak P."/>
            <person name="Kuo D.-H."/>
            <person name="Larsson T."/>
            <person name="Lv J."/>
            <person name="Arendt D."/>
            <person name="Savage R."/>
            <person name="Osoegawa K."/>
            <person name="de Jong P."/>
            <person name="Lindberg D.R."/>
            <person name="Seaver E.C."/>
            <person name="Weisblat D.A."/>
            <person name="Putnam N.H."/>
            <person name="Grigoriev I.V."/>
            <person name="Rokhsar D.S."/>
        </authorList>
    </citation>
    <scope>NUCLEOTIDE SEQUENCE</scope>
    <source>
        <strain evidence="16">I ESC-2004</strain>
    </source>
</reference>
<dbReference type="InterPro" id="IPR006029">
    <property type="entry name" value="Neurotrans-gated_channel_TM"/>
</dbReference>
<dbReference type="EMBL" id="AMQN01006847">
    <property type="status" value="NOT_ANNOTATED_CDS"/>
    <property type="molecule type" value="Genomic_DNA"/>
</dbReference>
<dbReference type="OrthoDB" id="203862at2759"/>
<keyword evidence="4" id="KW-1003">Cell membrane</keyword>
<sequence>MPTKVLVDLNIRSMGPISEVDMTYSMDTYFRQTWSDERLRFSKEYDELFVSTTILDQMWIPDTYFYNGLGSYLHTTTVPNKLLRIRPNGEILYSMRITIKASCPMYLHYFPIDVQSCPLQFGSYAYTKEQVVYEWKLGANQSIETALDMQLSQFDLVRTPADTLVMSNNNISTGNTIFGLLAFSLSPSCYLDKECKKEKKREESFSLKPYLGEKSRRIASEYSTLRVNFVLQRHMGYFLIQVYVPCTLIVVLSWVSFWINREAVEDRVNLGILAELTLTTVSMDTRDDLPKVPYPTALDYFNIMCYLFVTATLIEFAIVHYFTKTDSKDDIYPTSGSDSESENEIPACPYHSFQPIRSEGLCPHHRQQQRHRKRKEESLLMKFWKCLQGSYHYRKAMARRATGVNSLSRIDKISRTLFPFSFIFLNVIYWISITKSGFEYTL</sequence>
<comment type="similarity">
    <text evidence="11">Belongs to the ligand-gated ion channel (TC 1.A.9) family.</text>
</comment>
<feature type="transmembrane region" description="Helical" evidence="11">
    <location>
        <begin position="300"/>
        <end position="322"/>
    </location>
</feature>